<accession>A0A3N1L261</accession>
<evidence type="ECO:0000313" key="3">
    <source>
        <dbReference type="Proteomes" id="UP000278222"/>
    </source>
</evidence>
<feature type="region of interest" description="Disordered" evidence="1">
    <location>
        <begin position="28"/>
        <end position="52"/>
    </location>
</feature>
<dbReference type="SUPFAM" id="SSF56300">
    <property type="entry name" value="Metallo-dependent phosphatases"/>
    <property type="match status" value="1"/>
</dbReference>
<proteinExistence type="predicted"/>
<evidence type="ECO:0000256" key="1">
    <source>
        <dbReference type="SAM" id="MobiDB-lite"/>
    </source>
</evidence>
<keyword evidence="3" id="KW-1185">Reference proteome</keyword>
<evidence type="ECO:0008006" key="4">
    <source>
        <dbReference type="Google" id="ProtNLM"/>
    </source>
</evidence>
<dbReference type="AlphaFoldDB" id="A0A3N1L261"/>
<reference evidence="2 3" key="1">
    <citation type="submission" date="2018-11" db="EMBL/GenBank/DDBJ databases">
        <title>Genomic Encyclopedia of Type Strains, Phase IV (KMG-IV): sequencing the most valuable type-strain genomes for metagenomic binning, comparative biology and taxonomic classification.</title>
        <authorList>
            <person name="Goeker M."/>
        </authorList>
    </citation>
    <scope>NUCLEOTIDE SEQUENCE [LARGE SCALE GENOMIC DNA]</scope>
    <source>
        <strain evidence="2 3">DSM 5900</strain>
    </source>
</reference>
<dbReference type="PANTHER" id="PTHR33987:SF1">
    <property type="entry name" value="CALCINEURIN-LIKE METALLO-PHOSPHOESTERASE SUPERFAMILY PROTEIN"/>
    <property type="match status" value="1"/>
</dbReference>
<sequence length="446" mass="49379">MYLLVPREAAADQLTLWLAAVDEPGPEDGLRLAAGSPGTQEPTPWEAWPGDGTPVRVRHREIRVTGLAPRQSCAFALEADGTVVANADMSTLPAELPTLGDKPFTVLLGSCFSHLQDQELRVGRTFLRMPHAARPDVKLMAGDQVYLDSPWYRFFASFSRDELRQAFLGQYKESWGQVNGFARLLRSGANYFSSDDHEFWNNAPNFVAFARNTWTASGRREWWDVARALYRTFQTPRPIARFDVPPVSFLVADTRVDRDGDRGNFMTPASLAAVQEWVGGLRGPGVLVVGQPLLQTTTGFLKGTFGDWNLPDFEQYAELSRIVAASEHHLVVLTGDVHFGRIARTSLRSGKELVEIISSPLSLVDRKAEGEWLAAPKRFPASPVGGMTRGEVATEAGFAPTGGHFLTLEFTRLGAGANLRLRYWPVLDQTAVTPDFGRTIWEHKLV</sequence>
<evidence type="ECO:0000313" key="2">
    <source>
        <dbReference type="EMBL" id="ROP83605.1"/>
    </source>
</evidence>
<dbReference type="InterPro" id="IPR038607">
    <property type="entry name" value="PhoD-like_sf"/>
</dbReference>
<dbReference type="Gene3D" id="3.60.21.70">
    <property type="entry name" value="PhoD-like phosphatase"/>
    <property type="match status" value="1"/>
</dbReference>
<dbReference type="PANTHER" id="PTHR33987">
    <property type="entry name" value="CALCINEURIN-LIKE METALLO-PHOSPHOESTERASE SUPERFAMILY PROTEIN"/>
    <property type="match status" value="1"/>
</dbReference>
<name>A0A3N1L261_9PROT</name>
<dbReference type="Proteomes" id="UP000278222">
    <property type="component" value="Unassembled WGS sequence"/>
</dbReference>
<dbReference type="RefSeq" id="WP_123693310.1">
    <property type="nucleotide sequence ID" value="NZ_AP019700.1"/>
</dbReference>
<dbReference type="InterPro" id="IPR029052">
    <property type="entry name" value="Metallo-depent_PP-like"/>
</dbReference>
<dbReference type="OrthoDB" id="5841699at2"/>
<dbReference type="EMBL" id="RJKX01000016">
    <property type="protein sequence ID" value="ROP83605.1"/>
    <property type="molecule type" value="Genomic_DNA"/>
</dbReference>
<gene>
    <name evidence="2" type="ORF">EDC65_4254</name>
</gene>
<organism evidence="2 3">
    <name type="scientific">Stella humosa</name>
    <dbReference type="NCBI Taxonomy" id="94"/>
    <lineage>
        <taxon>Bacteria</taxon>
        <taxon>Pseudomonadati</taxon>
        <taxon>Pseudomonadota</taxon>
        <taxon>Alphaproteobacteria</taxon>
        <taxon>Rhodospirillales</taxon>
        <taxon>Stellaceae</taxon>
        <taxon>Stella</taxon>
    </lineage>
</organism>
<comment type="caution">
    <text evidence="2">The sequence shown here is derived from an EMBL/GenBank/DDBJ whole genome shotgun (WGS) entry which is preliminary data.</text>
</comment>
<protein>
    <recommendedName>
        <fullName evidence="4">PhoD-like phosphatase</fullName>
    </recommendedName>
</protein>